<dbReference type="Pfam" id="PF13855">
    <property type="entry name" value="LRR_8"/>
    <property type="match status" value="1"/>
</dbReference>
<name>A0A6J8D900_MYTCO</name>
<evidence type="ECO:0000313" key="5">
    <source>
        <dbReference type="EMBL" id="CAC5403832.1"/>
    </source>
</evidence>
<dbReference type="InterPro" id="IPR032675">
    <property type="entry name" value="LRR_dom_sf"/>
</dbReference>
<feature type="domain" description="B3/B4 tRNA-binding" evidence="4">
    <location>
        <begin position="305"/>
        <end position="478"/>
    </location>
</feature>
<accession>A0A6J8D900</accession>
<dbReference type="InterPro" id="IPR045060">
    <property type="entry name" value="Phe-tRNA-ligase_IIc_bsu"/>
</dbReference>
<dbReference type="PANTHER" id="PTHR10947:SF3">
    <property type="entry name" value="LEUCINE-RICH REPEAT-CONTAINING PROTEIN 47"/>
    <property type="match status" value="1"/>
</dbReference>
<keyword evidence="1" id="KW-0433">Leucine-rich repeat</keyword>
<proteinExistence type="predicted"/>
<reference evidence="5 6" key="1">
    <citation type="submission" date="2020-06" db="EMBL/GenBank/DDBJ databases">
        <authorList>
            <person name="Li R."/>
            <person name="Bekaert M."/>
        </authorList>
    </citation>
    <scope>NUCLEOTIDE SEQUENCE [LARGE SCALE GENOMIC DNA]</scope>
    <source>
        <strain evidence="6">wild</strain>
    </source>
</reference>
<dbReference type="SUPFAM" id="SSF52058">
    <property type="entry name" value="L domain-like"/>
    <property type="match status" value="1"/>
</dbReference>
<dbReference type="PANTHER" id="PTHR10947">
    <property type="entry name" value="PHENYLALANYL-TRNA SYNTHETASE BETA CHAIN AND LEUCINE-RICH REPEAT-CONTAINING PROTEIN 47"/>
    <property type="match status" value="1"/>
</dbReference>
<evidence type="ECO:0000313" key="6">
    <source>
        <dbReference type="Proteomes" id="UP000507470"/>
    </source>
</evidence>
<dbReference type="Pfam" id="PF23598">
    <property type="entry name" value="LRR_14"/>
    <property type="match status" value="1"/>
</dbReference>
<dbReference type="InterPro" id="IPR005146">
    <property type="entry name" value="B3/B4_tRNA-bd"/>
</dbReference>
<evidence type="ECO:0000259" key="4">
    <source>
        <dbReference type="SMART" id="SM00873"/>
    </source>
</evidence>
<dbReference type="Gene3D" id="3.80.10.10">
    <property type="entry name" value="Ribonuclease Inhibitor"/>
    <property type="match status" value="2"/>
</dbReference>
<keyword evidence="6" id="KW-1185">Reference proteome</keyword>
<dbReference type="GO" id="GO:0004826">
    <property type="term" value="F:phenylalanine-tRNA ligase activity"/>
    <property type="evidence" value="ECO:0007669"/>
    <property type="project" value="InterPro"/>
</dbReference>
<dbReference type="InterPro" id="IPR055414">
    <property type="entry name" value="LRR_R13L4/SHOC2-like"/>
</dbReference>
<dbReference type="Gene3D" id="3.50.40.10">
    <property type="entry name" value="Phenylalanyl-trna Synthetase, Chain B, domain 3"/>
    <property type="match status" value="1"/>
</dbReference>
<dbReference type="GO" id="GO:0003723">
    <property type="term" value="F:RNA binding"/>
    <property type="evidence" value="ECO:0007669"/>
    <property type="project" value="InterPro"/>
</dbReference>
<dbReference type="InterPro" id="IPR020825">
    <property type="entry name" value="Phe-tRNA_synthase-like_B3/B4"/>
</dbReference>
<organism evidence="5 6">
    <name type="scientific">Mytilus coruscus</name>
    <name type="common">Sea mussel</name>
    <dbReference type="NCBI Taxonomy" id="42192"/>
    <lineage>
        <taxon>Eukaryota</taxon>
        <taxon>Metazoa</taxon>
        <taxon>Spiralia</taxon>
        <taxon>Lophotrochozoa</taxon>
        <taxon>Mollusca</taxon>
        <taxon>Bivalvia</taxon>
        <taxon>Autobranchia</taxon>
        <taxon>Pteriomorphia</taxon>
        <taxon>Mytilida</taxon>
        <taxon>Mytiloidea</taxon>
        <taxon>Mytilidae</taxon>
        <taxon>Mytilinae</taxon>
        <taxon>Mytilus</taxon>
    </lineage>
</organism>
<dbReference type="SMART" id="SM00369">
    <property type="entry name" value="LRR_TYP"/>
    <property type="match status" value="6"/>
</dbReference>
<sequence>MTSTWNEITVAIKENRHELKLQGPTISSYLEANGVDSRLYQLTNLNYLDFSNTCLTELSDDIGSLVNLTNLVLDHNKLTRLPETISNLKKLKCFDVSNNQLESIPESISGLTELHTLNCSLNKIGTFPSIEKMKFVHVLIISNNHLTSLPEGIYSEELSHLSQIQASDNQIEEIQSEISDLPHLNLLDLSNNKLSSVPAELSACPKLKELNLKGNKFKDRRFGKLVEQCPTKSVLDYLANVLKKEQEQSGKKDKKQKDKKKRGKKANKDVEEVVKDMINILHFQEDEGYTVQVTPAVLSVRQYVLCCIVRQLYLKKSNMIYKHFITLQTKLHDEICQKRQAATIATHDLKSIKKPVVYDAKFPQALMITPLFKQKEVSGEKLVTDLNREAEEQRKEKKRNTVSGIHKYLDLLKDKVQYPCLVDGEGHVISFPPITNSDKTKITKDTTDLFIEVTSHLNLDTCKKVMDELLYRMLDMGLGTPKPEGEGAEGGTGDTETQNEASKRVQKTLIVEQVQILDTEGNMKAVYPSRADLPNEAIKIIRNYD</sequence>
<dbReference type="SMART" id="SM00873">
    <property type="entry name" value="B3_4"/>
    <property type="match status" value="1"/>
</dbReference>
<dbReference type="SMART" id="SM00364">
    <property type="entry name" value="LRR_BAC"/>
    <property type="match status" value="4"/>
</dbReference>
<keyword evidence="2" id="KW-0677">Repeat</keyword>
<evidence type="ECO:0000256" key="1">
    <source>
        <dbReference type="ARBA" id="ARBA00022614"/>
    </source>
</evidence>
<dbReference type="Proteomes" id="UP000507470">
    <property type="component" value="Unassembled WGS sequence"/>
</dbReference>
<feature type="region of interest" description="Disordered" evidence="3">
    <location>
        <begin position="246"/>
        <end position="268"/>
    </location>
</feature>
<dbReference type="AlphaFoldDB" id="A0A6J8D900"/>
<dbReference type="GO" id="GO:0006432">
    <property type="term" value="P:phenylalanyl-tRNA aminoacylation"/>
    <property type="evidence" value="ECO:0007669"/>
    <property type="project" value="InterPro"/>
</dbReference>
<dbReference type="PROSITE" id="PS51450">
    <property type="entry name" value="LRR"/>
    <property type="match status" value="2"/>
</dbReference>
<evidence type="ECO:0000256" key="3">
    <source>
        <dbReference type="SAM" id="MobiDB-lite"/>
    </source>
</evidence>
<feature type="region of interest" description="Disordered" evidence="3">
    <location>
        <begin position="480"/>
        <end position="502"/>
    </location>
</feature>
<evidence type="ECO:0000256" key="2">
    <source>
        <dbReference type="ARBA" id="ARBA00022737"/>
    </source>
</evidence>
<dbReference type="InterPro" id="IPR001611">
    <property type="entry name" value="Leu-rich_rpt"/>
</dbReference>
<dbReference type="EMBL" id="CACVKT020006858">
    <property type="protein sequence ID" value="CAC5403832.1"/>
    <property type="molecule type" value="Genomic_DNA"/>
</dbReference>
<gene>
    <name evidence="5" type="ORF">MCOR_37694</name>
</gene>
<dbReference type="InterPro" id="IPR003591">
    <property type="entry name" value="Leu-rich_rpt_typical-subtyp"/>
</dbReference>
<feature type="compositionally biased region" description="Basic residues" evidence="3">
    <location>
        <begin position="252"/>
        <end position="265"/>
    </location>
</feature>
<protein>
    <submittedName>
        <fullName evidence="5">Leucine-rich repeat-containing protein 47</fullName>
    </submittedName>
</protein>
<dbReference type="OrthoDB" id="67933at2759"/>